<protein>
    <recommendedName>
        <fullName evidence="5">PknH-like extracellular domain-containing protein</fullName>
    </recommendedName>
</protein>
<organism evidence="3 4">
    <name type="scientific">Asanoa ishikariensis</name>
    <dbReference type="NCBI Taxonomy" id="137265"/>
    <lineage>
        <taxon>Bacteria</taxon>
        <taxon>Bacillati</taxon>
        <taxon>Actinomycetota</taxon>
        <taxon>Actinomycetes</taxon>
        <taxon>Micromonosporales</taxon>
        <taxon>Micromonosporaceae</taxon>
        <taxon>Asanoa</taxon>
    </lineage>
</organism>
<feature type="compositionally biased region" description="Low complexity" evidence="1">
    <location>
        <begin position="44"/>
        <end position="62"/>
    </location>
</feature>
<dbReference type="RefSeq" id="WP_090802524.1">
    <property type="nucleotide sequence ID" value="NZ_BOND01000005.1"/>
</dbReference>
<feature type="compositionally biased region" description="Gly residues" evidence="1">
    <location>
        <begin position="34"/>
        <end position="43"/>
    </location>
</feature>
<gene>
    <name evidence="3" type="ORF">SAMN05421684_7406</name>
</gene>
<feature type="signal peptide" evidence="2">
    <location>
        <begin position="1"/>
        <end position="25"/>
    </location>
</feature>
<proteinExistence type="predicted"/>
<evidence type="ECO:0000313" key="3">
    <source>
        <dbReference type="EMBL" id="SDZ62223.1"/>
    </source>
</evidence>
<dbReference type="STRING" id="137265.SAMN05421684_7406"/>
<accession>A0A1H3UIB6</accession>
<evidence type="ECO:0000256" key="2">
    <source>
        <dbReference type="SAM" id="SignalP"/>
    </source>
</evidence>
<dbReference type="Proteomes" id="UP000199632">
    <property type="component" value="Unassembled WGS sequence"/>
</dbReference>
<feature type="region of interest" description="Disordered" evidence="1">
    <location>
        <begin position="34"/>
        <end position="65"/>
    </location>
</feature>
<evidence type="ECO:0000313" key="4">
    <source>
        <dbReference type="Proteomes" id="UP000199632"/>
    </source>
</evidence>
<name>A0A1H3UIB6_9ACTN</name>
<dbReference type="OrthoDB" id="3404853at2"/>
<keyword evidence="4" id="KW-1185">Reference proteome</keyword>
<evidence type="ECO:0000256" key="1">
    <source>
        <dbReference type="SAM" id="MobiDB-lite"/>
    </source>
</evidence>
<dbReference type="EMBL" id="FNQB01000004">
    <property type="protein sequence ID" value="SDZ62223.1"/>
    <property type="molecule type" value="Genomic_DNA"/>
</dbReference>
<keyword evidence="2" id="KW-0732">Signal</keyword>
<reference evidence="4" key="1">
    <citation type="submission" date="2016-10" db="EMBL/GenBank/DDBJ databases">
        <authorList>
            <person name="Varghese N."/>
            <person name="Submissions S."/>
        </authorList>
    </citation>
    <scope>NUCLEOTIDE SEQUENCE [LARGE SCALE GENOMIC DNA]</scope>
    <source>
        <strain evidence="4">DSM 44718</strain>
    </source>
</reference>
<feature type="chain" id="PRO_5039387814" description="PknH-like extracellular domain-containing protein" evidence="2">
    <location>
        <begin position="26"/>
        <end position="258"/>
    </location>
</feature>
<dbReference type="PROSITE" id="PS51257">
    <property type="entry name" value="PROKAR_LIPOPROTEIN"/>
    <property type="match status" value="1"/>
</dbReference>
<evidence type="ECO:0008006" key="5">
    <source>
        <dbReference type="Google" id="ProtNLM"/>
    </source>
</evidence>
<dbReference type="AlphaFoldDB" id="A0A1H3UIB6"/>
<sequence length="258" mass="26674">MRNQRRLQLATVGLAAVLTATGCTAAGPADAGGTGGGGGGGGMSAPVPSTSTAPATLPPLSARPVPDRAPTVIPVRAFMALPEEMRFGQIRVGTQFDRAVPPLCGGEFAAGRMAAATAAVVSAYQLRDEPSEGSLWPGVVYQTIRTYNGSGSAAFMRGLRADLASCTSFTRAGVPFRVRTAALSGVGDEALTIDLIQPQTDLPGNPIGGDQINRIVVIRVGDTVTILWDAPYENSSSKPAVVADFARRAVDTIHVWRS</sequence>